<dbReference type="PANTHER" id="PTHR21461:SF16">
    <property type="entry name" value="GLYCOSYLTRANSFERASE FAMILY 92 PROTEIN RCOM_0530710"/>
    <property type="match status" value="1"/>
</dbReference>
<evidence type="ECO:0000256" key="1">
    <source>
        <dbReference type="ARBA" id="ARBA00004167"/>
    </source>
</evidence>
<accession>A0ABP0YAD2</accession>
<dbReference type="InterPro" id="IPR029044">
    <property type="entry name" value="Nucleotide-diphossugar_trans"/>
</dbReference>
<sequence length="598" mass="68578">MDWEQQRRKRKRFGRSSSHVQFFTRRSLFLCLSFFAFLLFLSSSRWFSIAAASFRPVLDASSTTLSRLSTSASKSTLDNSLSSKYSPLRIESRVLFPDHLLLMVTGKFDRDEKLDCLYHKSVARGLNHETLEQSVLSMDKYDEFRSVARCPLPPLNYSASAVDLRRGGVEADDHWLVRNRHPVASWERVVYEAAIDGDTVVVFAKGLNLRPHKESNPAEFSCHFRLGNSNNNGEYVLTTKAVTAAQEIIRCSLPADVLSSLDKEKGIRITVSRGSINTKTHLQVTLPSVARLFNSKLNDLQRNQEKHELCVCTMVWNQAAALREWIMYHAWLGVGRWFIYDNNSDDNIEEVIKELNLEDYNISRLTWPWLKTQEAGFSHCAMRARDECKWVGFFDVDEFFYFPSKYRHQQEYHTAGRNALHSLIAESSASTSNSTAIAEIRTACHSFGPSGLTSHPPQGVTMGYTCRLQSPERHKSFVRPDLLDATLLNIVHHFRLKRGFGFFDVSKSNAVINHYKYQVWETFRAKFFRRVATYVVDWQEAQNEGSKDRAPGLGTEAIEPPNWRLQFCEVWDTGLRDFVQTLFSDPLTGYLPWEKASG</sequence>
<dbReference type="EC" id="2.4.1.-" evidence="8"/>
<dbReference type="Pfam" id="PF01697">
    <property type="entry name" value="Glyco_transf_92"/>
    <property type="match status" value="1"/>
</dbReference>
<dbReference type="EMBL" id="OZ021737">
    <property type="protein sequence ID" value="CAK9316645.1"/>
    <property type="molecule type" value="Genomic_DNA"/>
</dbReference>
<organism evidence="9 10">
    <name type="scientific">Citrullus colocynthis</name>
    <name type="common">colocynth</name>
    <dbReference type="NCBI Taxonomy" id="252529"/>
    <lineage>
        <taxon>Eukaryota</taxon>
        <taxon>Viridiplantae</taxon>
        <taxon>Streptophyta</taxon>
        <taxon>Embryophyta</taxon>
        <taxon>Tracheophyta</taxon>
        <taxon>Spermatophyta</taxon>
        <taxon>Magnoliopsida</taxon>
        <taxon>eudicotyledons</taxon>
        <taxon>Gunneridae</taxon>
        <taxon>Pentapetalae</taxon>
        <taxon>rosids</taxon>
        <taxon>fabids</taxon>
        <taxon>Cucurbitales</taxon>
        <taxon>Cucurbitaceae</taxon>
        <taxon>Benincaseae</taxon>
        <taxon>Citrullus</taxon>
    </lineage>
</organism>
<evidence type="ECO:0000313" key="9">
    <source>
        <dbReference type="EMBL" id="CAK9316645.1"/>
    </source>
</evidence>
<dbReference type="Proteomes" id="UP001642487">
    <property type="component" value="Chromosome 3"/>
</dbReference>
<keyword evidence="3 8" id="KW-0328">Glycosyltransferase</keyword>
<dbReference type="PANTHER" id="PTHR21461">
    <property type="entry name" value="GLYCOSYLTRANSFERASE FAMILY 92 PROTEIN"/>
    <property type="match status" value="1"/>
</dbReference>
<evidence type="ECO:0000256" key="3">
    <source>
        <dbReference type="ARBA" id="ARBA00022676"/>
    </source>
</evidence>
<dbReference type="SUPFAM" id="SSF53448">
    <property type="entry name" value="Nucleotide-diphospho-sugar transferases"/>
    <property type="match status" value="1"/>
</dbReference>
<evidence type="ECO:0000256" key="8">
    <source>
        <dbReference type="RuleBase" id="RU366017"/>
    </source>
</evidence>
<comment type="similarity">
    <text evidence="2 8">Belongs to the glycosyltransferase 92 family.</text>
</comment>
<keyword evidence="7" id="KW-0472">Membrane</keyword>
<name>A0ABP0YAD2_9ROSI</name>
<evidence type="ECO:0000256" key="2">
    <source>
        <dbReference type="ARBA" id="ARBA00007647"/>
    </source>
</evidence>
<evidence type="ECO:0000313" key="10">
    <source>
        <dbReference type="Proteomes" id="UP001642487"/>
    </source>
</evidence>
<keyword evidence="10" id="KW-1185">Reference proteome</keyword>
<reference evidence="9 10" key="1">
    <citation type="submission" date="2024-03" db="EMBL/GenBank/DDBJ databases">
        <authorList>
            <person name="Gkanogiannis A."/>
            <person name="Becerra Lopez-Lavalle L."/>
        </authorList>
    </citation>
    <scope>NUCLEOTIDE SEQUENCE [LARGE SCALE GENOMIC DNA]</scope>
</reference>
<proteinExistence type="inferred from homology"/>
<protein>
    <recommendedName>
        <fullName evidence="8">Glycosyltransferase family 92 protein</fullName>
        <ecNumber evidence="8">2.4.1.-</ecNumber>
    </recommendedName>
</protein>
<keyword evidence="6" id="KW-1133">Transmembrane helix</keyword>
<comment type="subcellular location">
    <subcellularLocation>
        <location evidence="1">Membrane</location>
        <topology evidence="1">Single-pass membrane protein</topology>
    </subcellularLocation>
</comment>
<dbReference type="InterPro" id="IPR008166">
    <property type="entry name" value="Glyco_transf_92"/>
</dbReference>
<evidence type="ECO:0000256" key="6">
    <source>
        <dbReference type="ARBA" id="ARBA00022989"/>
    </source>
</evidence>
<evidence type="ECO:0000256" key="4">
    <source>
        <dbReference type="ARBA" id="ARBA00022679"/>
    </source>
</evidence>
<gene>
    <name evidence="9" type="ORF">CITCOLO1_LOCUS8512</name>
</gene>
<keyword evidence="4 8" id="KW-0808">Transferase</keyword>
<evidence type="ECO:0000256" key="7">
    <source>
        <dbReference type="ARBA" id="ARBA00023136"/>
    </source>
</evidence>
<keyword evidence="5" id="KW-0812">Transmembrane</keyword>
<evidence type="ECO:0000256" key="5">
    <source>
        <dbReference type="ARBA" id="ARBA00022692"/>
    </source>
</evidence>